<gene>
    <name evidence="2" type="ORF">HO133_004848</name>
</gene>
<feature type="region of interest" description="Disordered" evidence="1">
    <location>
        <begin position="37"/>
        <end position="74"/>
    </location>
</feature>
<dbReference type="GeneID" id="59333254"/>
<sequence>MAVGSSYGDQLRAKKRVILLLSDAIDRQEAIERQRAIERRRNPQKAWQTSPVNILNMPNPSATPSRPPPDPLTHPGPALSMVELTKLFRRAAARYQRGLPPSPETTEEFPYPGAKAHGEAERLGLENAPSRRRGGKDGWIVWTGCAAASFRRSLAIGRKLGCWKERRRKRHTSKVAPRALVADADARTQKRYGERARNRALARDLERLIEGCETLLQQQRRRQKGEGFPAIDWRPFTSWKRWRDGGRGWTGLTEDEVRSTEVVGVGGGDVCSEKKKKVPTEIAKAVLRARFATCFPRAADKRACTGDGDGGT</sequence>
<dbReference type="Proteomes" id="UP000593566">
    <property type="component" value="Unassembled WGS sequence"/>
</dbReference>
<organism evidence="2 3">
    <name type="scientific">Letharia lupina</name>
    <dbReference type="NCBI Taxonomy" id="560253"/>
    <lineage>
        <taxon>Eukaryota</taxon>
        <taxon>Fungi</taxon>
        <taxon>Dikarya</taxon>
        <taxon>Ascomycota</taxon>
        <taxon>Pezizomycotina</taxon>
        <taxon>Lecanoromycetes</taxon>
        <taxon>OSLEUM clade</taxon>
        <taxon>Lecanoromycetidae</taxon>
        <taxon>Lecanorales</taxon>
        <taxon>Lecanorineae</taxon>
        <taxon>Parmeliaceae</taxon>
        <taxon>Letharia</taxon>
    </lineage>
</organism>
<comment type="caution">
    <text evidence="2">The sequence shown here is derived from an EMBL/GenBank/DDBJ whole genome shotgun (WGS) entry which is preliminary data.</text>
</comment>
<proteinExistence type="predicted"/>
<dbReference type="RefSeq" id="XP_037157761.1">
    <property type="nucleotide sequence ID" value="XM_037295760.1"/>
</dbReference>
<accession>A0A8H6L013</accession>
<evidence type="ECO:0000256" key="1">
    <source>
        <dbReference type="SAM" id="MobiDB-lite"/>
    </source>
</evidence>
<name>A0A8H6L013_9LECA</name>
<evidence type="ECO:0000313" key="3">
    <source>
        <dbReference type="Proteomes" id="UP000593566"/>
    </source>
</evidence>
<keyword evidence="3" id="KW-1185">Reference proteome</keyword>
<protein>
    <submittedName>
        <fullName evidence="2">Uncharacterized protein</fullName>
    </submittedName>
</protein>
<evidence type="ECO:0000313" key="2">
    <source>
        <dbReference type="EMBL" id="KAF6230504.1"/>
    </source>
</evidence>
<dbReference type="EMBL" id="JACCJB010000002">
    <property type="protein sequence ID" value="KAF6230504.1"/>
    <property type="molecule type" value="Genomic_DNA"/>
</dbReference>
<reference evidence="2 3" key="1">
    <citation type="journal article" date="2020" name="Genomics">
        <title>Complete, high-quality genomes from long-read metagenomic sequencing of two wolf lichen thalli reveals enigmatic genome architecture.</title>
        <authorList>
            <person name="McKenzie S.K."/>
            <person name="Walston R.F."/>
            <person name="Allen J.L."/>
        </authorList>
    </citation>
    <scope>NUCLEOTIDE SEQUENCE [LARGE SCALE GENOMIC DNA]</scope>
    <source>
        <strain evidence="2">WasteWater1</strain>
    </source>
</reference>
<dbReference type="AlphaFoldDB" id="A0A8H6L013"/>
<feature type="compositionally biased region" description="Pro residues" evidence="1">
    <location>
        <begin position="65"/>
        <end position="74"/>
    </location>
</feature>